<protein>
    <recommendedName>
        <fullName evidence="1">Superoxide dismutase [Cu-Zn]</fullName>
        <ecNumber evidence="1">1.15.1.1</ecNumber>
    </recommendedName>
</protein>
<dbReference type="InterPro" id="IPR024134">
    <property type="entry name" value="SOD_Cu/Zn_/chaperone"/>
</dbReference>
<dbReference type="GO" id="GO:0005507">
    <property type="term" value="F:copper ion binding"/>
    <property type="evidence" value="ECO:0007669"/>
    <property type="project" value="InterPro"/>
</dbReference>
<evidence type="ECO:0000259" key="3">
    <source>
        <dbReference type="Pfam" id="PF00080"/>
    </source>
</evidence>
<dbReference type="Proteomes" id="UP000050795">
    <property type="component" value="Unassembled WGS sequence"/>
</dbReference>
<dbReference type="InterPro" id="IPR001424">
    <property type="entry name" value="SOD_Cu_Zn_dom"/>
</dbReference>
<dbReference type="Pfam" id="PF00080">
    <property type="entry name" value="Sod_Cu"/>
    <property type="match status" value="1"/>
</dbReference>
<dbReference type="InterPro" id="IPR036423">
    <property type="entry name" value="SOD-like_Cu/Zn_dom_sf"/>
</dbReference>
<dbReference type="EC" id="1.15.1.1" evidence="1"/>
<feature type="signal peptide" evidence="2">
    <location>
        <begin position="1"/>
        <end position="21"/>
    </location>
</feature>
<evidence type="ECO:0000256" key="1">
    <source>
        <dbReference type="RuleBase" id="RU000393"/>
    </source>
</evidence>
<keyword evidence="1" id="KW-0479">Metal-binding</keyword>
<feature type="chain" id="PRO_5041649918" description="Superoxide dismutase [Cu-Zn]" evidence="2">
    <location>
        <begin position="22"/>
        <end position="190"/>
    </location>
</feature>
<reference evidence="4" key="1">
    <citation type="submission" date="2022-06" db="EMBL/GenBank/DDBJ databases">
        <authorList>
            <person name="Berger JAMES D."/>
            <person name="Berger JAMES D."/>
        </authorList>
    </citation>
    <scope>NUCLEOTIDE SEQUENCE [LARGE SCALE GENOMIC DNA]</scope>
</reference>
<keyword evidence="1" id="KW-0560">Oxidoreductase</keyword>
<dbReference type="PRINTS" id="PR00068">
    <property type="entry name" value="CUZNDISMTASE"/>
</dbReference>
<comment type="similarity">
    <text evidence="1">Belongs to the Cu-Zn superoxide dismutase family.</text>
</comment>
<dbReference type="AlphaFoldDB" id="A0AA85KHD2"/>
<comment type="function">
    <text evidence="1">Destroys radicals which are normally produced within the cells and which are toxic to biological systems.</text>
</comment>
<comment type="cofactor">
    <cofactor evidence="1">
        <name>Zn(2+)</name>
        <dbReference type="ChEBI" id="CHEBI:29105"/>
    </cofactor>
    <text evidence="1">Binds 1 zinc ion per subunit.</text>
</comment>
<comment type="cofactor">
    <cofactor evidence="1">
        <name>Cu cation</name>
        <dbReference type="ChEBI" id="CHEBI:23378"/>
    </cofactor>
    <text evidence="1">Binds 1 copper ion per subunit.</text>
</comment>
<dbReference type="WBParaSite" id="TREG1_85880.1">
    <property type="protein sequence ID" value="TREG1_85880.1"/>
    <property type="gene ID" value="TREG1_85880"/>
</dbReference>
<name>A0AA85KHD2_TRIRE</name>
<dbReference type="Gene3D" id="2.60.40.200">
    <property type="entry name" value="Superoxide dismutase, copper/zinc binding domain"/>
    <property type="match status" value="1"/>
</dbReference>
<feature type="domain" description="Superoxide dismutase copper/zinc binding" evidence="3">
    <location>
        <begin position="53"/>
        <end position="185"/>
    </location>
</feature>
<sequence>MLTFTSSLLLLLFLLNNHCDASDYYSYSYSYSSYQRKYFDPAVATFTKRPTVGEVWFTPQGDKMYLNGSVAGLPPRHILGVHIHQFGGLGDMCLEAGPHFNPFQQVHGSLDGYPRHAGDLGNIPVGRNGVMIFNLVVTLEGLLKYDGFIGRALVIHAKTDDLGKKGDEGSRTTGNSGPRLACATIGFRAT</sequence>
<accession>A0AA85KHD2</accession>
<proteinExistence type="inferred from homology"/>
<evidence type="ECO:0000256" key="2">
    <source>
        <dbReference type="SAM" id="SignalP"/>
    </source>
</evidence>
<evidence type="ECO:0000313" key="5">
    <source>
        <dbReference type="WBParaSite" id="TREG1_85880.1"/>
    </source>
</evidence>
<keyword evidence="1" id="KW-0186">Copper</keyword>
<reference evidence="5" key="2">
    <citation type="submission" date="2023-11" db="UniProtKB">
        <authorList>
            <consortium name="WormBaseParasite"/>
        </authorList>
    </citation>
    <scope>IDENTIFICATION</scope>
</reference>
<dbReference type="SUPFAM" id="SSF49329">
    <property type="entry name" value="Cu,Zn superoxide dismutase-like"/>
    <property type="match status" value="1"/>
</dbReference>
<dbReference type="InterPro" id="IPR018152">
    <property type="entry name" value="SOD_Cu/Zn_BS"/>
</dbReference>
<evidence type="ECO:0000313" key="4">
    <source>
        <dbReference type="Proteomes" id="UP000050795"/>
    </source>
</evidence>
<comment type="catalytic activity">
    <reaction evidence="1">
        <text>2 superoxide + 2 H(+) = H2O2 + O2</text>
        <dbReference type="Rhea" id="RHEA:20696"/>
        <dbReference type="ChEBI" id="CHEBI:15378"/>
        <dbReference type="ChEBI" id="CHEBI:15379"/>
        <dbReference type="ChEBI" id="CHEBI:16240"/>
        <dbReference type="ChEBI" id="CHEBI:18421"/>
        <dbReference type="EC" id="1.15.1.1"/>
    </reaction>
</comment>
<keyword evidence="4" id="KW-1185">Reference proteome</keyword>
<organism evidence="4 5">
    <name type="scientific">Trichobilharzia regenti</name>
    <name type="common">Nasal bird schistosome</name>
    <dbReference type="NCBI Taxonomy" id="157069"/>
    <lineage>
        <taxon>Eukaryota</taxon>
        <taxon>Metazoa</taxon>
        <taxon>Spiralia</taxon>
        <taxon>Lophotrochozoa</taxon>
        <taxon>Platyhelminthes</taxon>
        <taxon>Trematoda</taxon>
        <taxon>Digenea</taxon>
        <taxon>Strigeidida</taxon>
        <taxon>Schistosomatoidea</taxon>
        <taxon>Schistosomatidae</taxon>
        <taxon>Trichobilharzia</taxon>
    </lineage>
</organism>
<keyword evidence="1" id="KW-0862">Zinc</keyword>
<dbReference type="PANTHER" id="PTHR10003">
    <property type="entry name" value="SUPEROXIDE DISMUTASE CU-ZN -RELATED"/>
    <property type="match status" value="1"/>
</dbReference>
<dbReference type="CDD" id="cd00305">
    <property type="entry name" value="Cu-Zn_Superoxide_Dismutase"/>
    <property type="match status" value="1"/>
</dbReference>
<dbReference type="GO" id="GO:0004784">
    <property type="term" value="F:superoxide dismutase activity"/>
    <property type="evidence" value="ECO:0007669"/>
    <property type="project" value="UniProtKB-EC"/>
</dbReference>
<dbReference type="PROSITE" id="PS00332">
    <property type="entry name" value="SOD_CU_ZN_2"/>
    <property type="match status" value="1"/>
</dbReference>
<keyword evidence="2" id="KW-0732">Signal</keyword>